<evidence type="ECO:0000256" key="2">
    <source>
        <dbReference type="ARBA" id="ARBA00022737"/>
    </source>
</evidence>
<evidence type="ECO:0000313" key="5">
    <source>
        <dbReference type="EMBL" id="KAK7269977.1"/>
    </source>
</evidence>
<sequence length="254" mass="28150">MGSFGLLLLLLTFFSHFIPCFSSPIIIEAAIHQHPHAFYNCTNNATSAANSAYRSNIRALIDIISSNGTGNPISYNTTVANKKIAYPISYSTTVASKNTADTVYGFFGCKSGLTIKMCQECLIEAGKLILSLCTKAKEAIVWRDECFVRYSDFCFFSTVEESPKLTFADDHNYEGHVGRFSIILKQLMNDLIAMAASDSNKYSYKTANITEDEKSYMALLFVPHTYPLRTAAGASAMPLQKLQLFAAEEDQEEQ</sequence>
<dbReference type="PANTHER" id="PTHR32099:SF42">
    <property type="entry name" value="CYSTEINE-RICH RECEPTOR-LIKE PROTEIN KINASE 9-RELATED"/>
    <property type="match status" value="1"/>
</dbReference>
<evidence type="ECO:0000256" key="3">
    <source>
        <dbReference type="SAM" id="SignalP"/>
    </source>
</evidence>
<dbReference type="Gene3D" id="3.30.430.20">
    <property type="entry name" value="Gnk2 domain, C-X8-C-X2-C motif"/>
    <property type="match status" value="1"/>
</dbReference>
<evidence type="ECO:0000256" key="1">
    <source>
        <dbReference type="ARBA" id="ARBA00022729"/>
    </source>
</evidence>
<dbReference type="AlphaFoldDB" id="A0AAN9I8A1"/>
<dbReference type="Pfam" id="PF01657">
    <property type="entry name" value="Stress-antifung"/>
    <property type="match status" value="1"/>
</dbReference>
<dbReference type="Proteomes" id="UP001372338">
    <property type="component" value="Unassembled WGS sequence"/>
</dbReference>
<evidence type="ECO:0000259" key="4">
    <source>
        <dbReference type="PROSITE" id="PS51473"/>
    </source>
</evidence>
<evidence type="ECO:0000313" key="6">
    <source>
        <dbReference type="Proteomes" id="UP001372338"/>
    </source>
</evidence>
<feature type="signal peptide" evidence="3">
    <location>
        <begin position="1"/>
        <end position="22"/>
    </location>
</feature>
<feature type="chain" id="PRO_5042997396" description="Gnk2-homologous domain-containing protein" evidence="3">
    <location>
        <begin position="23"/>
        <end position="254"/>
    </location>
</feature>
<protein>
    <recommendedName>
        <fullName evidence="4">Gnk2-homologous domain-containing protein</fullName>
    </recommendedName>
</protein>
<dbReference type="EMBL" id="JAYWIO010000004">
    <property type="protein sequence ID" value="KAK7269977.1"/>
    <property type="molecule type" value="Genomic_DNA"/>
</dbReference>
<accession>A0AAN9I8A1</accession>
<reference evidence="5 6" key="1">
    <citation type="submission" date="2024-01" db="EMBL/GenBank/DDBJ databases">
        <title>The genomes of 5 underutilized Papilionoideae crops provide insights into root nodulation and disease resistanc.</title>
        <authorList>
            <person name="Yuan L."/>
        </authorList>
    </citation>
    <scope>NUCLEOTIDE SEQUENCE [LARGE SCALE GENOMIC DNA]</scope>
    <source>
        <strain evidence="5">ZHUSHIDOU_FW_LH</strain>
        <tissue evidence="5">Leaf</tissue>
    </source>
</reference>
<dbReference type="InterPro" id="IPR038408">
    <property type="entry name" value="GNK2_sf"/>
</dbReference>
<proteinExistence type="predicted"/>
<feature type="domain" description="Gnk2-homologous" evidence="4">
    <location>
        <begin position="35"/>
        <end position="155"/>
    </location>
</feature>
<keyword evidence="1 3" id="KW-0732">Signal</keyword>
<gene>
    <name evidence="5" type="ORF">RIF29_22807</name>
</gene>
<comment type="caution">
    <text evidence="5">The sequence shown here is derived from an EMBL/GenBank/DDBJ whole genome shotgun (WGS) entry which is preliminary data.</text>
</comment>
<keyword evidence="2" id="KW-0677">Repeat</keyword>
<name>A0AAN9I8A1_CROPI</name>
<dbReference type="PANTHER" id="PTHR32099">
    <property type="entry name" value="CYSTEINE-RICH REPEAT SECRETORY PROTEIN"/>
    <property type="match status" value="1"/>
</dbReference>
<organism evidence="5 6">
    <name type="scientific">Crotalaria pallida</name>
    <name type="common">Smooth rattlebox</name>
    <name type="synonym">Crotalaria striata</name>
    <dbReference type="NCBI Taxonomy" id="3830"/>
    <lineage>
        <taxon>Eukaryota</taxon>
        <taxon>Viridiplantae</taxon>
        <taxon>Streptophyta</taxon>
        <taxon>Embryophyta</taxon>
        <taxon>Tracheophyta</taxon>
        <taxon>Spermatophyta</taxon>
        <taxon>Magnoliopsida</taxon>
        <taxon>eudicotyledons</taxon>
        <taxon>Gunneridae</taxon>
        <taxon>Pentapetalae</taxon>
        <taxon>rosids</taxon>
        <taxon>fabids</taxon>
        <taxon>Fabales</taxon>
        <taxon>Fabaceae</taxon>
        <taxon>Papilionoideae</taxon>
        <taxon>50 kb inversion clade</taxon>
        <taxon>genistoids sensu lato</taxon>
        <taxon>core genistoids</taxon>
        <taxon>Crotalarieae</taxon>
        <taxon>Crotalaria</taxon>
    </lineage>
</organism>
<keyword evidence="6" id="KW-1185">Reference proteome</keyword>
<dbReference type="PROSITE" id="PS51473">
    <property type="entry name" value="GNK2"/>
    <property type="match status" value="1"/>
</dbReference>
<dbReference type="InterPro" id="IPR002902">
    <property type="entry name" value="GNK2"/>
</dbReference>
<dbReference type="CDD" id="cd23509">
    <property type="entry name" value="Gnk2-like"/>
    <property type="match status" value="1"/>
</dbReference>